<protein>
    <recommendedName>
        <fullName evidence="5">Shadow of prion protein 2</fullName>
    </recommendedName>
</protein>
<feature type="compositionally biased region" description="Basic and acidic residues" evidence="1">
    <location>
        <begin position="92"/>
        <end position="107"/>
    </location>
</feature>
<evidence type="ECO:0000313" key="4">
    <source>
        <dbReference type="Proteomes" id="UP000265020"/>
    </source>
</evidence>
<organism evidence="3 4">
    <name type="scientific">Cyprinodon variegatus</name>
    <name type="common">Sheepshead minnow</name>
    <dbReference type="NCBI Taxonomy" id="28743"/>
    <lineage>
        <taxon>Eukaryota</taxon>
        <taxon>Metazoa</taxon>
        <taxon>Chordata</taxon>
        <taxon>Craniata</taxon>
        <taxon>Vertebrata</taxon>
        <taxon>Euteleostomi</taxon>
        <taxon>Actinopterygii</taxon>
        <taxon>Neopterygii</taxon>
        <taxon>Teleostei</taxon>
        <taxon>Neoteleostei</taxon>
        <taxon>Acanthomorphata</taxon>
        <taxon>Ovalentaria</taxon>
        <taxon>Atherinomorphae</taxon>
        <taxon>Cyprinodontiformes</taxon>
        <taxon>Cyprinodontidae</taxon>
        <taxon>Cyprinodon</taxon>
    </lineage>
</organism>
<reference evidence="3" key="2">
    <citation type="submission" date="2025-09" db="UniProtKB">
        <authorList>
            <consortium name="Ensembl"/>
        </authorList>
    </citation>
    <scope>IDENTIFICATION</scope>
</reference>
<keyword evidence="4" id="KW-1185">Reference proteome</keyword>
<dbReference type="GeneTree" id="ENSGT00390000016468"/>
<keyword evidence="2" id="KW-0732">Signal</keyword>
<feature type="region of interest" description="Disordered" evidence="1">
    <location>
        <begin position="84"/>
        <end position="107"/>
    </location>
</feature>
<proteinExistence type="predicted"/>
<accession>A0A3Q2DTR8</accession>
<evidence type="ECO:0000256" key="2">
    <source>
        <dbReference type="SAM" id="SignalP"/>
    </source>
</evidence>
<feature type="signal peptide" evidence="2">
    <location>
        <begin position="1"/>
        <end position="26"/>
    </location>
</feature>
<reference evidence="3" key="1">
    <citation type="submission" date="2025-08" db="UniProtKB">
        <authorList>
            <consortium name="Ensembl"/>
        </authorList>
    </citation>
    <scope>IDENTIFICATION</scope>
</reference>
<evidence type="ECO:0008006" key="5">
    <source>
        <dbReference type="Google" id="ProtNLM"/>
    </source>
</evidence>
<feature type="chain" id="PRO_5018780633" description="Shadow of prion protein 2" evidence="2">
    <location>
        <begin position="27"/>
        <end position="140"/>
    </location>
</feature>
<dbReference type="Proteomes" id="UP000265020">
    <property type="component" value="Unassembled WGS sequence"/>
</dbReference>
<name>A0A3Q2DTR8_CYPVA</name>
<dbReference type="AlphaFoldDB" id="A0A3Q2DTR8"/>
<dbReference type="Ensembl" id="ENSCVAT00000007814.1">
    <property type="protein sequence ID" value="ENSCVAP00000023022.1"/>
    <property type="gene ID" value="ENSCVAG00000006080.1"/>
</dbReference>
<evidence type="ECO:0000256" key="1">
    <source>
        <dbReference type="SAM" id="MobiDB-lite"/>
    </source>
</evidence>
<sequence>MAALQRLRLFWVLMLLAAALCPGSLSKRGGGFKGHGKGDGSKASSSQSLPKKGLKWAGAAGAGMLGGTGTGYGLGFIGRPKHATGNHHNHKTEHQQVHRSGKLERGGDSDLNTLNSGQSFSIARLSVLTLDMFLHIYLHW</sequence>
<evidence type="ECO:0000313" key="3">
    <source>
        <dbReference type="Ensembl" id="ENSCVAP00000023022.1"/>
    </source>
</evidence>